<name>A0A6A5RLY5_9PLEO</name>
<dbReference type="RefSeq" id="XP_033449689.1">
    <property type="nucleotide sequence ID" value="XM_033594680.1"/>
</dbReference>
<accession>A0A6A5RLY5</accession>
<gene>
    <name evidence="1" type="ORF">M421DRAFT_4579</name>
</gene>
<organism evidence="1 2">
    <name type="scientific">Didymella exigua CBS 183.55</name>
    <dbReference type="NCBI Taxonomy" id="1150837"/>
    <lineage>
        <taxon>Eukaryota</taxon>
        <taxon>Fungi</taxon>
        <taxon>Dikarya</taxon>
        <taxon>Ascomycota</taxon>
        <taxon>Pezizomycotina</taxon>
        <taxon>Dothideomycetes</taxon>
        <taxon>Pleosporomycetidae</taxon>
        <taxon>Pleosporales</taxon>
        <taxon>Pleosporineae</taxon>
        <taxon>Didymellaceae</taxon>
        <taxon>Didymella</taxon>
    </lineage>
</organism>
<dbReference type="GeneID" id="54352348"/>
<sequence length="388" mass="43764">MCYVHYSPDEEEYYGLPGPGPRPLPRLTWAVPVDAAELGASLETFEMLLPPVHMFRLCHRTGSGPLATMPQEILDLVIEALYQSTKADIMLEWIAQFKCFQGRCRKTQHVSLEVDEIEAIWAEVYGNLQPCCTHHDKGKGLRPDDYDLDEKLEMIGNDIGDWMHEEIFEAHEAARQQWLDMTCLCRAQSAQYTDLKTFAASQKILKSHFGLDATFLHEAFSDRMVQFLPDVHGPLSAGYYTSCFLVLPTGSHENAAPRSRTQAHQNRAFLKSDSRLAFHQKIDRTSLDLSDEQTSRFARALRILDIQPSFHLTELEPSLDPSSKDGILSKISDKQLSGCPQVSTSSSTKKKLALKRYLDQKNKEVGQQQWPQFMLMAASDVVGPVGTS</sequence>
<reference evidence="1" key="1">
    <citation type="journal article" date="2020" name="Stud. Mycol.">
        <title>101 Dothideomycetes genomes: a test case for predicting lifestyles and emergence of pathogens.</title>
        <authorList>
            <person name="Haridas S."/>
            <person name="Albert R."/>
            <person name="Binder M."/>
            <person name="Bloem J."/>
            <person name="Labutti K."/>
            <person name="Salamov A."/>
            <person name="Andreopoulos B."/>
            <person name="Baker S."/>
            <person name="Barry K."/>
            <person name="Bills G."/>
            <person name="Bluhm B."/>
            <person name="Cannon C."/>
            <person name="Castanera R."/>
            <person name="Culley D."/>
            <person name="Daum C."/>
            <person name="Ezra D."/>
            <person name="Gonzalez J."/>
            <person name="Henrissat B."/>
            <person name="Kuo A."/>
            <person name="Liang C."/>
            <person name="Lipzen A."/>
            <person name="Lutzoni F."/>
            <person name="Magnuson J."/>
            <person name="Mondo S."/>
            <person name="Nolan M."/>
            <person name="Ohm R."/>
            <person name="Pangilinan J."/>
            <person name="Park H.-J."/>
            <person name="Ramirez L."/>
            <person name="Alfaro M."/>
            <person name="Sun H."/>
            <person name="Tritt A."/>
            <person name="Yoshinaga Y."/>
            <person name="Zwiers L.-H."/>
            <person name="Turgeon B."/>
            <person name="Goodwin S."/>
            <person name="Spatafora J."/>
            <person name="Crous P."/>
            <person name="Grigoriev I."/>
        </authorList>
    </citation>
    <scope>NUCLEOTIDE SEQUENCE</scope>
    <source>
        <strain evidence="1">CBS 183.55</strain>
    </source>
</reference>
<proteinExistence type="predicted"/>
<dbReference type="OrthoDB" id="3795850at2759"/>
<protein>
    <submittedName>
        <fullName evidence="1">Uncharacterized protein</fullName>
    </submittedName>
</protein>
<dbReference type="Proteomes" id="UP000800082">
    <property type="component" value="Unassembled WGS sequence"/>
</dbReference>
<dbReference type="EMBL" id="ML978966">
    <property type="protein sequence ID" value="KAF1929441.1"/>
    <property type="molecule type" value="Genomic_DNA"/>
</dbReference>
<dbReference type="AlphaFoldDB" id="A0A6A5RLY5"/>
<evidence type="ECO:0000313" key="2">
    <source>
        <dbReference type="Proteomes" id="UP000800082"/>
    </source>
</evidence>
<keyword evidence="2" id="KW-1185">Reference proteome</keyword>
<evidence type="ECO:0000313" key="1">
    <source>
        <dbReference type="EMBL" id="KAF1929441.1"/>
    </source>
</evidence>